<evidence type="ECO:0000256" key="11">
    <source>
        <dbReference type="ARBA" id="ARBA00023235"/>
    </source>
</evidence>
<dbReference type="GO" id="GO:0000287">
    <property type="term" value="F:magnesium ion binding"/>
    <property type="evidence" value="ECO:0007669"/>
    <property type="project" value="InterPro"/>
</dbReference>
<dbReference type="Proteomes" id="UP000294865">
    <property type="component" value="Unassembled WGS sequence"/>
</dbReference>
<comment type="pathway">
    <text evidence="4">Lipid metabolism.</text>
</comment>
<protein>
    <recommendedName>
        <fullName evidence="12">Phosphoglucomutase</fullName>
        <ecNumber evidence="6">5.4.2.2</ecNumber>
    </recommendedName>
    <alternativeName>
        <fullName evidence="14">Alpha-phosphoglucomutase</fullName>
    </alternativeName>
    <alternativeName>
        <fullName evidence="13">Glucose phosphomutase</fullName>
    </alternativeName>
</protein>
<organism evidence="20 21">
    <name type="scientific">Macrococcoides canis</name>
    <dbReference type="NCBI Taxonomy" id="1855823"/>
    <lineage>
        <taxon>Bacteria</taxon>
        <taxon>Bacillati</taxon>
        <taxon>Bacillota</taxon>
        <taxon>Bacilli</taxon>
        <taxon>Bacillales</taxon>
        <taxon>Staphylococcaceae</taxon>
        <taxon>Macrococcoides</taxon>
    </lineage>
</organism>
<dbReference type="PANTHER" id="PTHR45745">
    <property type="entry name" value="PHOSPHOMANNOMUTASE 45A"/>
    <property type="match status" value="1"/>
</dbReference>
<dbReference type="CDD" id="cd05799">
    <property type="entry name" value="PGM2"/>
    <property type="match status" value="1"/>
</dbReference>
<dbReference type="PRINTS" id="PR00509">
    <property type="entry name" value="PGMPMM"/>
</dbReference>
<accession>A0A4R6C6C2</accession>
<keyword evidence="10 15" id="KW-0460">Magnesium</keyword>
<evidence type="ECO:0000256" key="10">
    <source>
        <dbReference type="ARBA" id="ARBA00022842"/>
    </source>
</evidence>
<evidence type="ECO:0000256" key="3">
    <source>
        <dbReference type="ARBA" id="ARBA00005164"/>
    </source>
</evidence>
<comment type="cofactor">
    <cofactor evidence="2">
        <name>Mg(2+)</name>
        <dbReference type="ChEBI" id="CHEBI:18420"/>
    </cofactor>
</comment>
<comment type="catalytic activity">
    <reaction evidence="1">
        <text>alpha-D-glucose 1-phosphate = alpha-D-glucose 6-phosphate</text>
        <dbReference type="Rhea" id="RHEA:23536"/>
        <dbReference type="ChEBI" id="CHEBI:58225"/>
        <dbReference type="ChEBI" id="CHEBI:58601"/>
        <dbReference type="EC" id="5.4.2.2"/>
    </reaction>
</comment>
<evidence type="ECO:0000256" key="13">
    <source>
        <dbReference type="ARBA" id="ARBA00041398"/>
    </source>
</evidence>
<evidence type="ECO:0000256" key="14">
    <source>
        <dbReference type="ARBA" id="ARBA00041467"/>
    </source>
</evidence>
<dbReference type="InterPro" id="IPR005846">
    <property type="entry name" value="A-D-PHexomutase_a/b/a-III"/>
</dbReference>
<keyword evidence="9 15" id="KW-0479">Metal-binding</keyword>
<evidence type="ECO:0000256" key="2">
    <source>
        <dbReference type="ARBA" id="ARBA00001946"/>
    </source>
</evidence>
<evidence type="ECO:0000313" key="21">
    <source>
        <dbReference type="Proteomes" id="UP000294865"/>
    </source>
</evidence>
<dbReference type="Pfam" id="PF00408">
    <property type="entry name" value="PGM_PMM_IV"/>
    <property type="match status" value="1"/>
</dbReference>
<reference evidence="20 21" key="1">
    <citation type="submission" date="2019-01" db="EMBL/GenBank/DDBJ databases">
        <title>Draft genome sequences of Macrococcus caseolyticus, Macrococcus canis, Macrococcus bohemicus and Macrococcus goetzii.</title>
        <authorList>
            <person name="Mazhar S."/>
            <person name="Altermann E."/>
            <person name="Hill C."/>
            <person name="Mcauliffe O."/>
        </authorList>
    </citation>
    <scope>NUCLEOTIDE SEQUENCE [LARGE SCALE GENOMIC DNA]</scope>
    <source>
        <strain evidence="20 21">DPC7162</strain>
    </source>
</reference>
<keyword evidence="7" id="KW-0313">Glucose metabolism</keyword>
<evidence type="ECO:0000259" key="18">
    <source>
        <dbReference type="Pfam" id="PF02879"/>
    </source>
</evidence>
<dbReference type="InterPro" id="IPR036900">
    <property type="entry name" value="A-D-PHexomutase_C_sf"/>
</dbReference>
<dbReference type="EMBL" id="SDQG01000001">
    <property type="protein sequence ID" value="TDM17948.1"/>
    <property type="molecule type" value="Genomic_DNA"/>
</dbReference>
<dbReference type="SUPFAM" id="SSF53738">
    <property type="entry name" value="Phosphoglucomutase, first 3 domains"/>
    <property type="match status" value="3"/>
</dbReference>
<keyword evidence="11" id="KW-0413">Isomerase</keyword>
<dbReference type="InterPro" id="IPR016055">
    <property type="entry name" value="A-D-PHexomutase_a/b/a-I/II/III"/>
</dbReference>
<feature type="domain" description="Alpha-D-phosphohexomutase C-terminal" evidence="16">
    <location>
        <begin position="498"/>
        <end position="531"/>
    </location>
</feature>
<dbReference type="SUPFAM" id="SSF55957">
    <property type="entry name" value="Phosphoglucomutase, C-terminal domain"/>
    <property type="match status" value="1"/>
</dbReference>
<comment type="caution">
    <text evidence="20">The sequence shown here is derived from an EMBL/GenBank/DDBJ whole genome shotgun (WGS) entry which is preliminary data.</text>
</comment>
<evidence type="ECO:0000256" key="9">
    <source>
        <dbReference type="ARBA" id="ARBA00022723"/>
    </source>
</evidence>
<dbReference type="AlphaFoldDB" id="A0A4R6C6C2"/>
<dbReference type="Pfam" id="PF02879">
    <property type="entry name" value="PGM_PMM_II"/>
    <property type="match status" value="1"/>
</dbReference>
<sequence>MGHLTNQSTWESHIDDSLISIEAYEKLSEQDKQEGYVGNLSFGTAGIRGKIGLGPNRLNKFTVQKVATGLAQYLTELKEDPSVVIAYDTRHFSPEFCDTIAEVLGHHNVKTYIFDRYHTTPELSFAVRHLNTDAGVMITASHNPPEYNGIKIYGPDGGQLALEASQRVSAFIDDIDDIFALKHSNKDELLQRNMIEYLDDKIIDAYKSEVISLVEDIPASDLKVVFTSLHGTSVPIVPELLDALNFTQYEVVKEQAIPDGDFTSVKSANPEDHDAFDMAVKYAKASNADLLIATDPDADRMGIVAHVDGKFHYFNGNQIGALLLNYRIQSTESLKNRAAVKSIVTSELGRKIAEANNVKMFDVLTGFKFIAEKIAQFESTSEYNYIFGYEESYGYMAGPFVRDKDAVQIVPLIIKLASELKNEQRTIVDEMNDIYSRYGHYQEQLFSHTFEGQEGKAHIEKIMNDTRANFPSEIAGQKVIRVDDYHAQTSYSEGSETKIDLPKADVLKFHFDNGWIALRPSGTEPKIKLYVSLITDDIASLAQEMNKAFFN</sequence>
<name>A0A4R6C6C2_9STAP</name>
<dbReference type="InterPro" id="IPR005844">
    <property type="entry name" value="A-D-PHexomutase_a/b/a-I"/>
</dbReference>
<keyword evidence="7" id="KW-0119">Carbohydrate metabolism</keyword>
<feature type="domain" description="Alpha-D-phosphohexomutase alpha/beta/alpha" evidence="18">
    <location>
        <begin position="206"/>
        <end position="305"/>
    </location>
</feature>
<evidence type="ECO:0000256" key="8">
    <source>
        <dbReference type="ARBA" id="ARBA00022553"/>
    </source>
</evidence>
<evidence type="ECO:0000259" key="19">
    <source>
        <dbReference type="Pfam" id="PF02880"/>
    </source>
</evidence>
<dbReference type="GO" id="GO:0006006">
    <property type="term" value="P:glucose metabolic process"/>
    <property type="evidence" value="ECO:0007669"/>
    <property type="project" value="UniProtKB-KW"/>
</dbReference>
<comment type="pathway">
    <text evidence="3">Glycolipid metabolism; diglucosyl-diacylglycerol biosynthesis.</text>
</comment>
<keyword evidence="8" id="KW-0597">Phosphoprotein</keyword>
<dbReference type="InterPro" id="IPR005845">
    <property type="entry name" value="A-D-PHexomutase_a/b/a-II"/>
</dbReference>
<dbReference type="GO" id="GO:0004614">
    <property type="term" value="F:phosphoglucomutase activity"/>
    <property type="evidence" value="ECO:0007669"/>
    <property type="project" value="UniProtKB-EC"/>
</dbReference>
<dbReference type="GO" id="GO:0006166">
    <property type="term" value="P:purine ribonucleoside salvage"/>
    <property type="evidence" value="ECO:0007669"/>
    <property type="project" value="TreeGrafter"/>
</dbReference>
<comment type="similarity">
    <text evidence="5 15">Belongs to the phosphohexose mutase family.</text>
</comment>
<dbReference type="PROSITE" id="PS00710">
    <property type="entry name" value="PGM_PMM"/>
    <property type="match status" value="1"/>
</dbReference>
<evidence type="ECO:0000256" key="1">
    <source>
        <dbReference type="ARBA" id="ARBA00000443"/>
    </source>
</evidence>
<feature type="domain" description="Alpha-D-phosphohexomutase alpha/beta/alpha" evidence="19">
    <location>
        <begin position="315"/>
        <end position="433"/>
    </location>
</feature>
<dbReference type="InterPro" id="IPR005843">
    <property type="entry name" value="A-D-PHexomutase_C"/>
</dbReference>
<dbReference type="Gene3D" id="3.30.310.50">
    <property type="entry name" value="Alpha-D-phosphohexomutase, C-terminal domain"/>
    <property type="match status" value="1"/>
</dbReference>
<evidence type="ECO:0000313" key="20">
    <source>
        <dbReference type="EMBL" id="TDM17948.1"/>
    </source>
</evidence>
<evidence type="ECO:0000256" key="15">
    <source>
        <dbReference type="RuleBase" id="RU004326"/>
    </source>
</evidence>
<dbReference type="InterPro" id="IPR016066">
    <property type="entry name" value="A-D-PHexomutase_CS"/>
</dbReference>
<evidence type="ECO:0000259" key="16">
    <source>
        <dbReference type="Pfam" id="PF00408"/>
    </source>
</evidence>
<evidence type="ECO:0000256" key="6">
    <source>
        <dbReference type="ARBA" id="ARBA00012728"/>
    </source>
</evidence>
<feature type="domain" description="Alpha-D-phosphohexomutase alpha/beta/alpha" evidence="17">
    <location>
        <begin position="41"/>
        <end position="176"/>
    </location>
</feature>
<dbReference type="Pfam" id="PF02878">
    <property type="entry name" value="PGM_PMM_I"/>
    <property type="match status" value="1"/>
</dbReference>
<evidence type="ECO:0000256" key="12">
    <source>
        <dbReference type="ARBA" id="ARBA00039995"/>
    </source>
</evidence>
<dbReference type="Gene3D" id="3.40.120.10">
    <property type="entry name" value="Alpha-D-Glucose-1,6-Bisphosphate, subunit A, domain 3"/>
    <property type="match status" value="3"/>
</dbReference>
<dbReference type="GO" id="GO:0008973">
    <property type="term" value="F:phosphopentomutase activity"/>
    <property type="evidence" value="ECO:0007669"/>
    <property type="project" value="TreeGrafter"/>
</dbReference>
<dbReference type="PANTHER" id="PTHR45745:SF1">
    <property type="entry name" value="PHOSPHOGLUCOMUTASE 2B-RELATED"/>
    <property type="match status" value="1"/>
</dbReference>
<gene>
    <name evidence="20" type="ORF">ETI04_00225</name>
</gene>
<evidence type="ECO:0000256" key="7">
    <source>
        <dbReference type="ARBA" id="ARBA00022526"/>
    </source>
</evidence>
<dbReference type="EC" id="5.4.2.2" evidence="6"/>
<evidence type="ECO:0000259" key="17">
    <source>
        <dbReference type="Pfam" id="PF02878"/>
    </source>
</evidence>
<evidence type="ECO:0000256" key="4">
    <source>
        <dbReference type="ARBA" id="ARBA00005189"/>
    </source>
</evidence>
<dbReference type="InterPro" id="IPR005841">
    <property type="entry name" value="Alpha-D-phosphohexomutase_SF"/>
</dbReference>
<evidence type="ECO:0000256" key="5">
    <source>
        <dbReference type="ARBA" id="ARBA00010231"/>
    </source>
</evidence>
<proteinExistence type="inferred from homology"/>
<dbReference type="Pfam" id="PF02880">
    <property type="entry name" value="PGM_PMM_III"/>
    <property type="match status" value="1"/>
</dbReference>